<organism evidence="1 2">
    <name type="scientific">Galerina marginata (strain CBS 339.88)</name>
    <dbReference type="NCBI Taxonomy" id="685588"/>
    <lineage>
        <taxon>Eukaryota</taxon>
        <taxon>Fungi</taxon>
        <taxon>Dikarya</taxon>
        <taxon>Basidiomycota</taxon>
        <taxon>Agaricomycotina</taxon>
        <taxon>Agaricomycetes</taxon>
        <taxon>Agaricomycetidae</taxon>
        <taxon>Agaricales</taxon>
        <taxon>Agaricineae</taxon>
        <taxon>Strophariaceae</taxon>
        <taxon>Galerina</taxon>
    </lineage>
</organism>
<dbReference type="AlphaFoldDB" id="A0A067SR80"/>
<sequence length="986" mass="111377">MPLSDAQQAVVREAKRLFQEAGLPLADTGTLENDVENIASTIVDHLPSGPSPSVQGYLYLPTPARKFTLDEMLQCENQVNRQSYIDALVDHPLRSIVEYPETGDAVDISIGHRFFVDPKDFLHPKLNIQYSLGDIHGTRQHVECRLLRDVVHGSAVSCKNEKISCKGLKFCERFDADCPTAFRNLNAEEEVFNKTLAFFCALFNKGCSFDIAVDGQDYFTDMDHGQEENDSLWDLGASNDNTENPSNISRDCRERGQTGRSCKGKIGIYVDQYGRPFVRCQHRKSTDTAHLIIRNLDEFDISYLRALLNNDALVIHQHESKALKSGYGPLAGCSFTTSPSMQKQLCPHWHRFSDGKLRRGVLKRHVGTCSATYDIYTPDNLLSCPQVLIICKGPHSHPCPFPVKTPPPLLKVFRSLLRDLDWKLADATPRKIMIDSGFVQGLRRYLGWLKPFDPSLADLHPSLANMDHARRYINELRLDVFPKGTGFEGAQLLVEEHKRLPNDEQYIRCAEMHTLKDGKVFYLIICMSRAMSAYLMQSTFISIDTSFKRLHHAWQEFEIETWDVNHMRSVVSTRAFTNSQSAEAHFILFTRIFGIASADTGLPVHFRHIHGSGISVCTADAHKGQALGLGMYCQALCRDLDPFLRCQYEPTRRLRDLQPYDHLRRCFRLCVVHFKRHIHDLRAYISDEVRVAMLSLASSEPHPDIETAFQLIESGGPKARAWLKDKRTGSPFALPALYQPYSFIPLDVWKASPPSSNGNEQSHRTVYRDGVNLTILGGTMRGWQYDRRAFRSLDLHASHGIYSRDQASTHFHRFERSVDRFISVQRRTAHRALPDVAQNVSNAEGLPSAPAPDTSVLNSGFLNATYTYPFESEAPVSDILNTHFYEDCTHHDNFQNSLEMSNPFPGSNYSELAGALDMAPTKRREPNMQRLGEDAYTSSSSVSGPGTSYNNVERTFVTVPQPELIPYNPNLHSSSFSTLHNALLDS</sequence>
<dbReference type="OrthoDB" id="3268409at2759"/>
<dbReference type="Proteomes" id="UP000027222">
    <property type="component" value="Unassembled WGS sequence"/>
</dbReference>
<gene>
    <name evidence="1" type="ORF">GALMADRAFT_142497</name>
</gene>
<evidence type="ECO:0000313" key="1">
    <source>
        <dbReference type="EMBL" id="KDR73401.1"/>
    </source>
</evidence>
<accession>A0A067SR80</accession>
<proteinExistence type="predicted"/>
<name>A0A067SR80_GALM3</name>
<dbReference type="EMBL" id="KL142386">
    <property type="protein sequence ID" value="KDR73401.1"/>
    <property type="molecule type" value="Genomic_DNA"/>
</dbReference>
<keyword evidence="2" id="KW-1185">Reference proteome</keyword>
<dbReference type="HOGENOM" id="CLU_010536_0_0_1"/>
<evidence type="ECO:0000313" key="2">
    <source>
        <dbReference type="Proteomes" id="UP000027222"/>
    </source>
</evidence>
<protein>
    <submittedName>
        <fullName evidence="1">Uncharacterized protein</fullName>
    </submittedName>
</protein>
<reference evidence="2" key="1">
    <citation type="journal article" date="2014" name="Proc. Natl. Acad. Sci. U.S.A.">
        <title>Extensive sampling of basidiomycete genomes demonstrates inadequacy of the white-rot/brown-rot paradigm for wood decay fungi.</title>
        <authorList>
            <person name="Riley R."/>
            <person name="Salamov A.A."/>
            <person name="Brown D.W."/>
            <person name="Nagy L.G."/>
            <person name="Floudas D."/>
            <person name="Held B.W."/>
            <person name="Levasseur A."/>
            <person name="Lombard V."/>
            <person name="Morin E."/>
            <person name="Otillar R."/>
            <person name="Lindquist E.A."/>
            <person name="Sun H."/>
            <person name="LaButti K.M."/>
            <person name="Schmutz J."/>
            <person name="Jabbour D."/>
            <person name="Luo H."/>
            <person name="Baker S.E."/>
            <person name="Pisabarro A.G."/>
            <person name="Walton J.D."/>
            <person name="Blanchette R.A."/>
            <person name="Henrissat B."/>
            <person name="Martin F."/>
            <person name="Cullen D."/>
            <person name="Hibbett D.S."/>
            <person name="Grigoriev I.V."/>
        </authorList>
    </citation>
    <scope>NUCLEOTIDE SEQUENCE [LARGE SCALE GENOMIC DNA]</scope>
    <source>
        <strain evidence="2">CBS 339.88</strain>
    </source>
</reference>